<protein>
    <submittedName>
        <fullName evidence="1">Uncharacterized protein</fullName>
    </submittedName>
</protein>
<dbReference type="EMBL" id="UPHU01000001">
    <property type="protein sequence ID" value="VBA51690.1"/>
    <property type="molecule type" value="Genomic_DNA"/>
</dbReference>
<proteinExistence type="predicted"/>
<evidence type="ECO:0000313" key="2">
    <source>
        <dbReference type="Proteomes" id="UP000268285"/>
    </source>
</evidence>
<keyword evidence="2" id="KW-1185">Reference proteome</keyword>
<evidence type="ECO:0000313" key="1">
    <source>
        <dbReference type="EMBL" id="VBA51690.1"/>
    </source>
</evidence>
<gene>
    <name evidence="1" type="ORF">LAUMK142_03221</name>
</gene>
<sequence>MYRNHPHRKVTLRRSRVNDILGQVNPNLVRDTAYGLGSYVKNIAGTSEDCWDSADRLTTSPKACVAHPRCGVGRIAGPTIGILGHNLENAILGPTPTAPTENPIQPMSLGMADQEILNAMLGTGHTVAGLPPGYIVYDHDHPNGRIATPEELGVTAGQYNSVIGPALSQSLEPRPPSERFSPDVGLVSRYDDIVGVPHPDQGRK</sequence>
<organism evidence="1 2">
    <name type="scientific">Mycobacterium pseudokansasii</name>
    <dbReference type="NCBI Taxonomy" id="2341080"/>
    <lineage>
        <taxon>Bacteria</taxon>
        <taxon>Bacillati</taxon>
        <taxon>Actinomycetota</taxon>
        <taxon>Actinomycetes</taxon>
        <taxon>Mycobacteriales</taxon>
        <taxon>Mycobacteriaceae</taxon>
        <taxon>Mycobacterium</taxon>
    </lineage>
</organism>
<reference evidence="1 2" key="1">
    <citation type="submission" date="2018-09" db="EMBL/GenBank/DDBJ databases">
        <authorList>
            <person name="Tagini F."/>
        </authorList>
    </citation>
    <scope>NUCLEOTIDE SEQUENCE [LARGE SCALE GENOMIC DNA]</scope>
    <source>
        <strain evidence="1 2">MK142</strain>
    </source>
</reference>
<name>A0A498QT53_9MYCO</name>
<dbReference type="Proteomes" id="UP000268285">
    <property type="component" value="Unassembled WGS sequence"/>
</dbReference>
<dbReference type="AlphaFoldDB" id="A0A498QT53"/>
<accession>A0A498QT53</accession>